<proteinExistence type="predicted"/>
<feature type="region of interest" description="Disordered" evidence="1">
    <location>
        <begin position="284"/>
        <end position="304"/>
    </location>
</feature>
<sequence length="413" mass="44321">MIEDVGDDVQTPELTATNISKFKNVENIQFNIEETPTSVKGSQSSAGDSAIQASGGDTSSSGSGFQKTNDEPPKYKTAYNGYHTCKKSHEVVYGISDSLNCRANSVILDFKTNTLIENKQVDPFFHSSKKIPKENFSSLGLSQEQDSSSDNYIASDPLTQLLDVPLEPMSTIWSGLDLLREGAVDGGEVSVGEAECEVEGGDVSVGDAECGVEGDDVSVGESECEAEGGDVSVAFVVSEGGVNGAETGEASGEEFAELDGAGCEQLGLQVETLESSAHDLPISHTNQRSFQGAPQGGSGPVETRDVWPSTNCSSSRPMSVDKTCLRHEGKLLAVSLIGKWVWVDSSTILEVVIVKKEEEETVNAFWIEKTQRSTTSIVIPYSGKRSFIDLDTYEEDDEAKKSKLVEVKIEPEE</sequence>
<dbReference type="EMBL" id="PKPP01005229">
    <property type="protein sequence ID" value="PWA60909.1"/>
    <property type="molecule type" value="Genomic_DNA"/>
</dbReference>
<dbReference type="OrthoDB" id="2021064at2759"/>
<accession>A0A2U1MI60</accession>
<dbReference type="Proteomes" id="UP000245207">
    <property type="component" value="Unassembled WGS sequence"/>
</dbReference>
<feature type="compositionally biased region" description="Polar residues" evidence="1">
    <location>
        <begin position="34"/>
        <end position="47"/>
    </location>
</feature>
<evidence type="ECO:0000313" key="3">
    <source>
        <dbReference type="Proteomes" id="UP000245207"/>
    </source>
</evidence>
<dbReference type="AlphaFoldDB" id="A0A2U1MI60"/>
<reference evidence="2 3" key="1">
    <citation type="journal article" date="2018" name="Mol. Plant">
        <title>The genome of Artemisia annua provides insight into the evolution of Asteraceae family and artemisinin biosynthesis.</title>
        <authorList>
            <person name="Shen Q."/>
            <person name="Zhang L."/>
            <person name="Liao Z."/>
            <person name="Wang S."/>
            <person name="Yan T."/>
            <person name="Shi P."/>
            <person name="Liu M."/>
            <person name="Fu X."/>
            <person name="Pan Q."/>
            <person name="Wang Y."/>
            <person name="Lv Z."/>
            <person name="Lu X."/>
            <person name="Zhang F."/>
            <person name="Jiang W."/>
            <person name="Ma Y."/>
            <person name="Chen M."/>
            <person name="Hao X."/>
            <person name="Li L."/>
            <person name="Tang Y."/>
            <person name="Lv G."/>
            <person name="Zhou Y."/>
            <person name="Sun X."/>
            <person name="Brodelius P.E."/>
            <person name="Rose J.K.C."/>
            <person name="Tang K."/>
        </authorList>
    </citation>
    <scope>NUCLEOTIDE SEQUENCE [LARGE SCALE GENOMIC DNA]</scope>
    <source>
        <strain evidence="3">cv. Huhao1</strain>
        <tissue evidence="2">Leaf</tissue>
    </source>
</reference>
<protein>
    <submittedName>
        <fullName evidence="2">WRKY11</fullName>
    </submittedName>
</protein>
<feature type="compositionally biased region" description="Low complexity" evidence="1">
    <location>
        <begin position="54"/>
        <end position="64"/>
    </location>
</feature>
<organism evidence="2 3">
    <name type="scientific">Artemisia annua</name>
    <name type="common">Sweet wormwood</name>
    <dbReference type="NCBI Taxonomy" id="35608"/>
    <lineage>
        <taxon>Eukaryota</taxon>
        <taxon>Viridiplantae</taxon>
        <taxon>Streptophyta</taxon>
        <taxon>Embryophyta</taxon>
        <taxon>Tracheophyta</taxon>
        <taxon>Spermatophyta</taxon>
        <taxon>Magnoliopsida</taxon>
        <taxon>eudicotyledons</taxon>
        <taxon>Gunneridae</taxon>
        <taxon>Pentapetalae</taxon>
        <taxon>asterids</taxon>
        <taxon>campanulids</taxon>
        <taxon>Asterales</taxon>
        <taxon>Asteraceae</taxon>
        <taxon>Asteroideae</taxon>
        <taxon>Anthemideae</taxon>
        <taxon>Artemisiinae</taxon>
        <taxon>Artemisia</taxon>
    </lineage>
</organism>
<feature type="region of interest" description="Disordered" evidence="1">
    <location>
        <begin position="34"/>
        <end position="74"/>
    </location>
</feature>
<comment type="caution">
    <text evidence="2">The sequence shown here is derived from an EMBL/GenBank/DDBJ whole genome shotgun (WGS) entry which is preliminary data.</text>
</comment>
<keyword evidence="3" id="KW-1185">Reference proteome</keyword>
<evidence type="ECO:0000256" key="1">
    <source>
        <dbReference type="SAM" id="MobiDB-lite"/>
    </source>
</evidence>
<evidence type="ECO:0000313" key="2">
    <source>
        <dbReference type="EMBL" id="PWA60909.1"/>
    </source>
</evidence>
<name>A0A2U1MI60_ARTAN</name>
<gene>
    <name evidence="2" type="ORF">CTI12_AA373710</name>
</gene>